<organism evidence="2 3">
    <name type="scientific">Marmota monax</name>
    <name type="common">Woodchuck</name>
    <dbReference type="NCBI Taxonomy" id="9995"/>
    <lineage>
        <taxon>Eukaryota</taxon>
        <taxon>Metazoa</taxon>
        <taxon>Chordata</taxon>
        <taxon>Craniata</taxon>
        <taxon>Vertebrata</taxon>
        <taxon>Euteleostomi</taxon>
        <taxon>Mammalia</taxon>
        <taxon>Eutheria</taxon>
        <taxon>Euarchontoglires</taxon>
        <taxon>Glires</taxon>
        <taxon>Rodentia</taxon>
        <taxon>Sciuromorpha</taxon>
        <taxon>Sciuridae</taxon>
        <taxon>Xerinae</taxon>
        <taxon>Marmotini</taxon>
        <taxon>Marmota</taxon>
    </lineage>
</organism>
<comment type="caution">
    <text evidence="2">The sequence shown here is derived from an EMBL/GenBank/DDBJ whole genome shotgun (WGS) entry which is preliminary data.</text>
</comment>
<dbReference type="EMBL" id="CABDUW010003108">
    <property type="protein sequence ID" value="VTJ88721.1"/>
    <property type="molecule type" value="Genomic_DNA"/>
</dbReference>
<evidence type="ECO:0000313" key="3">
    <source>
        <dbReference type="Proteomes" id="UP000335636"/>
    </source>
</evidence>
<feature type="region of interest" description="Disordered" evidence="1">
    <location>
        <begin position="99"/>
        <end position="121"/>
    </location>
</feature>
<feature type="non-terminal residue" evidence="2">
    <location>
        <position position="1"/>
    </location>
</feature>
<evidence type="ECO:0000256" key="1">
    <source>
        <dbReference type="SAM" id="MobiDB-lite"/>
    </source>
</evidence>
<feature type="compositionally biased region" description="Low complexity" evidence="1">
    <location>
        <begin position="39"/>
        <end position="49"/>
    </location>
</feature>
<feature type="region of interest" description="Disordered" evidence="1">
    <location>
        <begin position="22"/>
        <end position="77"/>
    </location>
</feature>
<proteinExistence type="predicted"/>
<gene>
    <name evidence="2" type="ORF">MONAX_5E007530</name>
</gene>
<keyword evidence="3" id="KW-1185">Reference proteome</keyword>
<protein>
    <submittedName>
        <fullName evidence="2">Uncharacterized protein</fullName>
    </submittedName>
</protein>
<evidence type="ECO:0000313" key="2">
    <source>
        <dbReference type="EMBL" id="VTJ88721.1"/>
    </source>
</evidence>
<sequence length="121" mass="13286">VGARTQSGVQFNFLRIRLPPASLPTARSVSEHHESPLKPLSSRGSMSDPSSPPRCQVAHGRARISPQKAPRRPQKAPSFCMTILKQVLEFSCKSSAFPTKTRHMQFPPRSPGEPTWAVSGQ</sequence>
<reference evidence="2" key="1">
    <citation type="submission" date="2019-04" db="EMBL/GenBank/DDBJ databases">
        <authorList>
            <person name="Alioto T."/>
            <person name="Alioto T."/>
        </authorList>
    </citation>
    <scope>NUCLEOTIDE SEQUENCE [LARGE SCALE GENOMIC DNA]</scope>
</reference>
<dbReference type="Proteomes" id="UP000335636">
    <property type="component" value="Unassembled WGS sequence"/>
</dbReference>
<dbReference type="AlphaFoldDB" id="A0A5E4D6E4"/>
<feature type="non-terminal residue" evidence="2">
    <location>
        <position position="121"/>
    </location>
</feature>
<accession>A0A5E4D6E4</accession>
<name>A0A5E4D6E4_MARMO</name>